<organism evidence="2 3">
    <name type="scientific">Phormidium pseudopriestleyi FRX01</name>
    <dbReference type="NCBI Taxonomy" id="1759528"/>
    <lineage>
        <taxon>Bacteria</taxon>
        <taxon>Bacillati</taxon>
        <taxon>Cyanobacteriota</taxon>
        <taxon>Cyanophyceae</taxon>
        <taxon>Oscillatoriophycideae</taxon>
        <taxon>Oscillatoriales</taxon>
        <taxon>Oscillatoriaceae</taxon>
        <taxon>Phormidium</taxon>
    </lineage>
</organism>
<name>A0ABS3FQC4_9CYAN</name>
<dbReference type="RefSeq" id="WP_207087361.1">
    <property type="nucleotide sequence ID" value="NZ_JAFLQW010000191.1"/>
</dbReference>
<dbReference type="EMBL" id="JAFLQW010000191">
    <property type="protein sequence ID" value="MBO0348821.1"/>
    <property type="molecule type" value="Genomic_DNA"/>
</dbReference>
<proteinExistence type="predicted"/>
<keyword evidence="3" id="KW-1185">Reference proteome</keyword>
<sequence>MKNSAKVQAILLGIGLVLASGFSFPQAASAQRPFAALTERVITYQGIAYPVIRSLPVILDRTGGRASRGNIITTDSSSDGRYELVELIGDMSSRSIFSYTARTAFRQARVRDRITGQTMEALVPLMIRYF</sequence>
<reference evidence="2 3" key="1">
    <citation type="submission" date="2021-03" db="EMBL/GenBank/DDBJ databases">
        <title>Metabolic Capacity of the Antarctic Cyanobacterium Phormidium pseudopriestleyi that Sustains Oxygenic Photosynthesis in the Presence of Hydrogen Sulfide.</title>
        <authorList>
            <person name="Lumian J.E."/>
            <person name="Jungblut A.D."/>
            <person name="Dillon M.L."/>
            <person name="Hawes I."/>
            <person name="Doran P.T."/>
            <person name="Mackey T.J."/>
            <person name="Dick G.J."/>
            <person name="Grettenberger C.L."/>
            <person name="Sumner D.Y."/>
        </authorList>
    </citation>
    <scope>NUCLEOTIDE SEQUENCE [LARGE SCALE GENOMIC DNA]</scope>
    <source>
        <strain evidence="2 3">FRX01</strain>
    </source>
</reference>
<protein>
    <submittedName>
        <fullName evidence="2">Uncharacterized protein</fullName>
    </submittedName>
</protein>
<dbReference type="Proteomes" id="UP000664844">
    <property type="component" value="Unassembled WGS sequence"/>
</dbReference>
<evidence type="ECO:0000313" key="3">
    <source>
        <dbReference type="Proteomes" id="UP000664844"/>
    </source>
</evidence>
<keyword evidence="1" id="KW-0732">Signal</keyword>
<gene>
    <name evidence="2" type="ORF">J0895_06850</name>
</gene>
<feature type="signal peptide" evidence="1">
    <location>
        <begin position="1"/>
        <end position="19"/>
    </location>
</feature>
<comment type="caution">
    <text evidence="2">The sequence shown here is derived from an EMBL/GenBank/DDBJ whole genome shotgun (WGS) entry which is preliminary data.</text>
</comment>
<feature type="chain" id="PRO_5045718235" evidence="1">
    <location>
        <begin position="20"/>
        <end position="130"/>
    </location>
</feature>
<evidence type="ECO:0000256" key="1">
    <source>
        <dbReference type="SAM" id="SignalP"/>
    </source>
</evidence>
<evidence type="ECO:0000313" key="2">
    <source>
        <dbReference type="EMBL" id="MBO0348821.1"/>
    </source>
</evidence>
<accession>A0ABS3FQC4</accession>